<dbReference type="InterPro" id="IPR050833">
    <property type="entry name" value="Poly_Biosynth_Transport"/>
</dbReference>
<dbReference type="eggNOG" id="arCOG02209">
    <property type="taxonomic scope" value="Archaea"/>
</dbReference>
<keyword evidence="4 6" id="KW-1133">Transmembrane helix</keyword>
<dbReference type="RefSeq" id="WP_006108222.1">
    <property type="nucleotide sequence ID" value="NZ_AOIO01000019.1"/>
</dbReference>
<evidence type="ECO:0000313" key="7">
    <source>
        <dbReference type="EMBL" id="ELZ03019.1"/>
    </source>
</evidence>
<feature type="transmembrane region" description="Helical" evidence="6">
    <location>
        <begin position="6"/>
        <end position="26"/>
    </location>
</feature>
<evidence type="ECO:0000256" key="3">
    <source>
        <dbReference type="ARBA" id="ARBA00022692"/>
    </source>
</evidence>
<dbReference type="EMBL" id="AOIO01000019">
    <property type="protein sequence ID" value="ELZ03019.1"/>
    <property type="molecule type" value="Genomic_DNA"/>
</dbReference>
<feature type="transmembrane region" description="Helical" evidence="6">
    <location>
        <begin position="400"/>
        <end position="421"/>
    </location>
</feature>
<evidence type="ECO:0000256" key="6">
    <source>
        <dbReference type="SAM" id="Phobius"/>
    </source>
</evidence>
<keyword evidence="3 6" id="KW-0812">Transmembrane</keyword>
<feature type="transmembrane region" description="Helical" evidence="6">
    <location>
        <begin position="427"/>
        <end position="446"/>
    </location>
</feature>
<dbReference type="PANTHER" id="PTHR30250:SF28">
    <property type="entry name" value="POLYSACCHARIDE BIOSYNTHESIS PROTEIN"/>
    <property type="match status" value="1"/>
</dbReference>
<keyword evidence="8" id="KW-1185">Reference proteome</keyword>
<reference evidence="7 8" key="1">
    <citation type="journal article" date="2014" name="PLoS Genet.">
        <title>Phylogenetically driven sequencing of extremely halophilic archaea reveals strategies for static and dynamic osmo-response.</title>
        <authorList>
            <person name="Becker E.A."/>
            <person name="Seitzer P.M."/>
            <person name="Tritt A."/>
            <person name="Larsen D."/>
            <person name="Krusor M."/>
            <person name="Yao A.I."/>
            <person name="Wu D."/>
            <person name="Madern D."/>
            <person name="Eisen J.A."/>
            <person name="Darling A.E."/>
            <person name="Facciotti M.T."/>
        </authorList>
    </citation>
    <scope>NUCLEOTIDE SEQUENCE [LARGE SCALE GENOMIC DNA]</scope>
    <source>
        <strain evidence="7 8">DSM 12278</strain>
    </source>
</reference>
<comment type="subcellular location">
    <subcellularLocation>
        <location evidence="1">Cell membrane</location>
        <topology evidence="1">Multi-pass membrane protein</topology>
    </subcellularLocation>
</comment>
<name>M0B026_NATA1</name>
<organism evidence="7 8">
    <name type="scientific">Natrialba asiatica (strain ATCC 700177 / DSM 12278 / JCM 9576 / FERM P-10747 / NBRC 102637 / 172P1)</name>
    <dbReference type="NCBI Taxonomy" id="29540"/>
    <lineage>
        <taxon>Archaea</taxon>
        <taxon>Methanobacteriati</taxon>
        <taxon>Methanobacteriota</taxon>
        <taxon>Stenosarchaea group</taxon>
        <taxon>Halobacteria</taxon>
        <taxon>Halobacteriales</taxon>
        <taxon>Natrialbaceae</taxon>
        <taxon>Natrialba</taxon>
    </lineage>
</organism>
<dbReference type="Pfam" id="PF01943">
    <property type="entry name" value="Polysacc_synt"/>
    <property type="match status" value="1"/>
</dbReference>
<dbReference type="InterPro" id="IPR002797">
    <property type="entry name" value="Polysacc_synth"/>
</dbReference>
<dbReference type="OrthoDB" id="112053at2157"/>
<keyword evidence="5 6" id="KW-0472">Membrane</keyword>
<comment type="caution">
    <text evidence="7">The sequence shown here is derived from an EMBL/GenBank/DDBJ whole genome shotgun (WGS) entry which is preliminary data.</text>
</comment>
<feature type="transmembrane region" description="Helical" evidence="6">
    <location>
        <begin position="33"/>
        <end position="55"/>
    </location>
</feature>
<dbReference type="GO" id="GO:0005886">
    <property type="term" value="C:plasma membrane"/>
    <property type="evidence" value="ECO:0007669"/>
    <property type="project" value="UniProtKB-SubCell"/>
</dbReference>
<feature type="transmembrane region" description="Helical" evidence="6">
    <location>
        <begin position="156"/>
        <end position="178"/>
    </location>
</feature>
<evidence type="ECO:0000256" key="4">
    <source>
        <dbReference type="ARBA" id="ARBA00022989"/>
    </source>
</evidence>
<gene>
    <name evidence="7" type="ORF">C481_06067</name>
</gene>
<dbReference type="AlphaFoldDB" id="M0B026"/>
<dbReference type="STRING" id="29540.C481_06067"/>
<feature type="transmembrane region" description="Helical" evidence="6">
    <location>
        <begin position="340"/>
        <end position="359"/>
    </location>
</feature>
<sequence>MVNFVSRFVMSVSGFVATVVLTRTLGQERYGTYVVALSILAWVAMAGKLGLPRAIQKRVSENTTGNFVLSGAIVQFGLYVIIVVALLLCRPYLNEFIGIDATWFLVAMLGSQLALSLVQKVLDGQHLVHISSLLSPVEWTCRSLVQVLLVLSGFKIAGAFVGYVVGALVAAALGTYFMTIPRTRPTRREFVRLKSYAQFSWLSSIKNRTFMSMDTIILAVFVSNSLIAVYEVAWNLASLFAIFGVSISQTLFPEISKISSEEGSHGEIAGLLRVSLAYSGLFIIPGLVGSALVGDVILTIYGPGFETGYYILLVLTFARLLYGYMRQFLNTIDAIDRPDLTFAVNAVFVVTNLVLNVVLTWQFSWYGAATATTLSSGLGLVLGYYYATQVVDVTVPVAEISKQCFAAVVMAAVVLLGRLLIGNSLPLVIGLVGVGAAVYFLVLLGLSEEFRTTVQDNLPFALPSLVSE</sequence>
<dbReference type="PATRIC" id="fig|29540.5.peg.1230"/>
<feature type="transmembrane region" description="Helical" evidence="6">
    <location>
        <begin position="101"/>
        <end position="118"/>
    </location>
</feature>
<evidence type="ECO:0000256" key="5">
    <source>
        <dbReference type="ARBA" id="ARBA00023136"/>
    </source>
</evidence>
<evidence type="ECO:0000313" key="8">
    <source>
        <dbReference type="Proteomes" id="UP000011554"/>
    </source>
</evidence>
<feature type="transmembrane region" description="Helical" evidence="6">
    <location>
        <begin position="365"/>
        <end position="388"/>
    </location>
</feature>
<feature type="transmembrane region" description="Helical" evidence="6">
    <location>
        <begin position="210"/>
        <end position="230"/>
    </location>
</feature>
<feature type="transmembrane region" description="Helical" evidence="6">
    <location>
        <begin position="67"/>
        <end position="89"/>
    </location>
</feature>
<feature type="transmembrane region" description="Helical" evidence="6">
    <location>
        <begin position="276"/>
        <end position="301"/>
    </location>
</feature>
<dbReference type="PANTHER" id="PTHR30250">
    <property type="entry name" value="PST FAMILY PREDICTED COLANIC ACID TRANSPORTER"/>
    <property type="match status" value="1"/>
</dbReference>
<proteinExistence type="predicted"/>
<protein>
    <submittedName>
        <fullName evidence="7">Polysaccharide biosynthesis protein</fullName>
    </submittedName>
</protein>
<feature type="transmembrane region" description="Helical" evidence="6">
    <location>
        <begin position="307"/>
        <end position="325"/>
    </location>
</feature>
<dbReference type="Proteomes" id="UP000011554">
    <property type="component" value="Unassembled WGS sequence"/>
</dbReference>
<accession>M0B026</accession>
<evidence type="ECO:0000256" key="2">
    <source>
        <dbReference type="ARBA" id="ARBA00022475"/>
    </source>
</evidence>
<keyword evidence="2" id="KW-1003">Cell membrane</keyword>
<evidence type="ECO:0000256" key="1">
    <source>
        <dbReference type="ARBA" id="ARBA00004651"/>
    </source>
</evidence>